<dbReference type="InterPro" id="IPR058706">
    <property type="entry name" value="zf-C2H2_AHC1-like"/>
</dbReference>
<gene>
    <name evidence="3" type="ORF">HPULCUR_005481</name>
</gene>
<name>A0ABP9XZ71_9FUNG</name>
<reference evidence="3 4" key="1">
    <citation type="submission" date="2024-04" db="EMBL/GenBank/DDBJ databases">
        <title>genome sequences of Mucor flavus KT1a and Helicostylum pulchrum KT1b strains isolation_sourced from the surface of a dry-aged beef.</title>
        <authorList>
            <person name="Toyotome T."/>
            <person name="Hosono M."/>
            <person name="Torimaru M."/>
            <person name="Fukuda K."/>
            <person name="Mikami N."/>
        </authorList>
    </citation>
    <scope>NUCLEOTIDE SEQUENCE [LARGE SCALE GENOMIC DNA]</scope>
    <source>
        <strain evidence="3 4">KT1b</strain>
    </source>
</reference>
<proteinExistence type="predicted"/>
<evidence type="ECO:0000313" key="4">
    <source>
        <dbReference type="Proteomes" id="UP001476247"/>
    </source>
</evidence>
<evidence type="ECO:0000256" key="1">
    <source>
        <dbReference type="SAM" id="MobiDB-lite"/>
    </source>
</evidence>
<sequence>MTVLACPVCHRDDFANQQGFLNHCRLSHNLEFGPYEQIMLQCGTPVDESEVPLDNPARSRPMGMIPAAAR</sequence>
<organism evidence="3 4">
    <name type="scientific">Helicostylum pulchrum</name>
    <dbReference type="NCBI Taxonomy" id="562976"/>
    <lineage>
        <taxon>Eukaryota</taxon>
        <taxon>Fungi</taxon>
        <taxon>Fungi incertae sedis</taxon>
        <taxon>Mucoromycota</taxon>
        <taxon>Mucoromycotina</taxon>
        <taxon>Mucoromycetes</taxon>
        <taxon>Mucorales</taxon>
        <taxon>Mucorineae</taxon>
        <taxon>Mucoraceae</taxon>
        <taxon>Helicostylum</taxon>
    </lineage>
</organism>
<dbReference type="EMBL" id="BAABUJ010000014">
    <property type="protein sequence ID" value="GAA5800059.1"/>
    <property type="molecule type" value="Genomic_DNA"/>
</dbReference>
<accession>A0ABP9XZ71</accession>
<keyword evidence="4" id="KW-1185">Reference proteome</keyword>
<dbReference type="Pfam" id="PF25909">
    <property type="entry name" value="zf-C2H2_AHC1"/>
    <property type="match status" value="1"/>
</dbReference>
<comment type="caution">
    <text evidence="3">The sequence shown here is derived from an EMBL/GenBank/DDBJ whole genome shotgun (WGS) entry which is preliminary data.</text>
</comment>
<protein>
    <recommendedName>
        <fullName evidence="2">AHC1-like C2H2 zinc-finger domain-containing protein</fullName>
    </recommendedName>
</protein>
<feature type="region of interest" description="Disordered" evidence="1">
    <location>
        <begin position="49"/>
        <end position="70"/>
    </location>
</feature>
<evidence type="ECO:0000313" key="3">
    <source>
        <dbReference type="EMBL" id="GAA5800059.1"/>
    </source>
</evidence>
<evidence type="ECO:0000259" key="2">
    <source>
        <dbReference type="Pfam" id="PF25909"/>
    </source>
</evidence>
<dbReference type="Proteomes" id="UP001476247">
    <property type="component" value="Unassembled WGS sequence"/>
</dbReference>
<feature type="domain" description="AHC1-like C2H2 zinc-finger" evidence="2">
    <location>
        <begin position="2"/>
        <end position="35"/>
    </location>
</feature>